<evidence type="ECO:0000313" key="4">
    <source>
        <dbReference type="EMBL" id="GLI71445.1"/>
    </source>
</evidence>
<keyword evidence="1" id="KW-0378">Hydrolase</keyword>
<dbReference type="Gene3D" id="3.40.50.1820">
    <property type="entry name" value="alpha/beta hydrolase"/>
    <property type="match status" value="1"/>
</dbReference>
<evidence type="ECO:0000313" key="5">
    <source>
        <dbReference type="Proteomes" id="UP001165090"/>
    </source>
</evidence>
<protein>
    <recommendedName>
        <fullName evidence="3">Serine aminopeptidase S33 domain-containing protein</fullName>
    </recommendedName>
</protein>
<dbReference type="EMBL" id="BSDZ01000112">
    <property type="protein sequence ID" value="GLI71445.1"/>
    <property type="molecule type" value="Genomic_DNA"/>
</dbReference>
<proteinExistence type="predicted"/>
<feature type="non-terminal residue" evidence="4">
    <location>
        <position position="1"/>
    </location>
</feature>
<keyword evidence="5" id="KW-1185">Reference proteome</keyword>
<keyword evidence="2" id="KW-0472">Membrane</keyword>
<dbReference type="InterPro" id="IPR029058">
    <property type="entry name" value="AB_hydrolase_fold"/>
</dbReference>
<evidence type="ECO:0000256" key="1">
    <source>
        <dbReference type="ARBA" id="ARBA00022801"/>
    </source>
</evidence>
<accession>A0ABQ5SN85</accession>
<dbReference type="Pfam" id="PF12146">
    <property type="entry name" value="Hydrolase_4"/>
    <property type="match status" value="1"/>
</dbReference>
<dbReference type="InterPro" id="IPR022742">
    <property type="entry name" value="Hydrolase_4"/>
</dbReference>
<keyword evidence="2" id="KW-0812">Transmembrane</keyword>
<gene>
    <name evidence="4" type="ORF">VaNZ11_016660</name>
</gene>
<name>A0ABQ5SN85_9CHLO</name>
<feature type="transmembrane region" description="Helical" evidence="2">
    <location>
        <begin position="46"/>
        <end position="67"/>
    </location>
</feature>
<reference evidence="4 5" key="1">
    <citation type="journal article" date="2023" name="IScience">
        <title>Expanded male sex-determining region conserved during the evolution of homothallism in the green alga Volvox.</title>
        <authorList>
            <person name="Yamamoto K."/>
            <person name="Matsuzaki R."/>
            <person name="Mahakham W."/>
            <person name="Heman W."/>
            <person name="Sekimoto H."/>
            <person name="Kawachi M."/>
            <person name="Minakuchi Y."/>
            <person name="Toyoda A."/>
            <person name="Nozaki H."/>
        </authorList>
    </citation>
    <scope>NUCLEOTIDE SEQUENCE [LARGE SCALE GENOMIC DNA]</scope>
    <source>
        <strain evidence="4 5">NIES-4468</strain>
    </source>
</reference>
<evidence type="ECO:0000259" key="3">
    <source>
        <dbReference type="Pfam" id="PF12146"/>
    </source>
</evidence>
<comment type="caution">
    <text evidence="4">The sequence shown here is derived from an EMBL/GenBank/DDBJ whole genome shotgun (WGS) entry which is preliminary data.</text>
</comment>
<dbReference type="InterPro" id="IPR050261">
    <property type="entry name" value="FrsA_esterase"/>
</dbReference>
<evidence type="ECO:0000256" key="2">
    <source>
        <dbReference type="SAM" id="Phobius"/>
    </source>
</evidence>
<dbReference type="Proteomes" id="UP001165090">
    <property type="component" value="Unassembled WGS sequence"/>
</dbReference>
<keyword evidence="2" id="KW-1133">Transmembrane helix</keyword>
<dbReference type="PANTHER" id="PTHR22946:SF9">
    <property type="entry name" value="POLYKETIDE TRANSFERASE AF380"/>
    <property type="match status" value="1"/>
</dbReference>
<dbReference type="SUPFAM" id="SSF53474">
    <property type="entry name" value="alpha/beta-Hydrolases"/>
    <property type="match status" value="1"/>
</dbReference>
<organism evidence="4 5">
    <name type="scientific">Volvox africanus</name>
    <dbReference type="NCBI Taxonomy" id="51714"/>
    <lineage>
        <taxon>Eukaryota</taxon>
        <taxon>Viridiplantae</taxon>
        <taxon>Chlorophyta</taxon>
        <taxon>core chlorophytes</taxon>
        <taxon>Chlorophyceae</taxon>
        <taxon>CS clade</taxon>
        <taxon>Chlamydomonadales</taxon>
        <taxon>Volvocaceae</taxon>
        <taxon>Volvox</taxon>
    </lineage>
</organism>
<feature type="domain" description="Serine aminopeptidase S33" evidence="3">
    <location>
        <begin position="130"/>
        <end position="372"/>
    </location>
</feature>
<sequence length="427" mass="46583">IISLHSCPIERQHKTQSADLVQRVTVAMPARAQVIRSRKQLISQRAALIGAVVGGAVMGGAIMSLPWEDEVVYGMERDTAVLEHLQPLSNEKYSRTTVYFDSHGVRCEAWFYEPSVQTRREMDQGRVPPVVVMAHGLGSQKDMGLHPYAEQFAASGLAVLAFDYRGFGGSDGWPRHDVNWRKHLEDWEAAVEWVRAGGLGTGRVDPARLALWGVSYSGGHVLCTAASLGPDRVKVVVANAPYLQAQRAVAQLIQERGVLPLARALAAAMNDKVRGFLGLPPAYIKLIGRKGELSLLQLSDEEMEQVQRPTPARQGGWRNLTTARMLLGAAAYSPIAMVDQIRVPVLVVAGTRDDVCPVELAREAVTRMGSKARLIERPHAHIELHRHGAEPDNLKPVIEFLQEQLGGVVVDAAPAGLLAHTAESQFG</sequence>
<dbReference type="PANTHER" id="PTHR22946">
    <property type="entry name" value="DIENELACTONE HYDROLASE DOMAIN-CONTAINING PROTEIN-RELATED"/>
    <property type="match status" value="1"/>
</dbReference>